<protein>
    <submittedName>
        <fullName evidence="3">Uncharacterized protein DUF4439</fullName>
    </submittedName>
</protein>
<evidence type="ECO:0000313" key="4">
    <source>
        <dbReference type="Proteomes" id="UP000256661"/>
    </source>
</evidence>
<proteinExistence type="predicted"/>
<dbReference type="CDD" id="cd00657">
    <property type="entry name" value="Ferritin_like"/>
    <property type="match status" value="1"/>
</dbReference>
<dbReference type="InterPro" id="IPR012347">
    <property type="entry name" value="Ferritin-like"/>
</dbReference>
<dbReference type="InterPro" id="IPR009078">
    <property type="entry name" value="Ferritin-like_SF"/>
</dbReference>
<dbReference type="AlphaFoldDB" id="A0A3D9ST94"/>
<name>A0A3D9ST94_9ACTN</name>
<evidence type="ECO:0000256" key="1">
    <source>
        <dbReference type="SAM" id="MobiDB-lite"/>
    </source>
</evidence>
<evidence type="ECO:0000259" key="2">
    <source>
        <dbReference type="Pfam" id="PF14530"/>
    </source>
</evidence>
<reference evidence="3 4" key="1">
    <citation type="submission" date="2018-08" db="EMBL/GenBank/DDBJ databases">
        <title>Sequencing the genomes of 1000 actinobacteria strains.</title>
        <authorList>
            <person name="Klenk H.-P."/>
        </authorList>
    </citation>
    <scope>NUCLEOTIDE SEQUENCE [LARGE SCALE GENOMIC DNA]</scope>
    <source>
        <strain evidence="3 4">DSM 43927</strain>
    </source>
</reference>
<dbReference type="InterPro" id="IPR029447">
    <property type="entry name" value="DUF4439"/>
</dbReference>
<accession>A0A3D9ST94</accession>
<dbReference type="Gene3D" id="1.20.1260.10">
    <property type="match status" value="1"/>
</dbReference>
<keyword evidence="4" id="KW-1185">Reference proteome</keyword>
<sequence length="151" mass="15984">MSRDVEALQAVLAAEHATVYCYGLVGAGLSGSAQETARVVMDAHRTRRDQLVDLLNGRRARPVAASAAYRPPVRVTSARTAAELAAVLEERLVTAYLGLVGADDAEVRRYAALAMQEAAGRSAGWREATGSEVTSPAFPGLPQSALIPRPR</sequence>
<dbReference type="SUPFAM" id="SSF47240">
    <property type="entry name" value="Ferritin-like"/>
    <property type="match status" value="1"/>
</dbReference>
<gene>
    <name evidence="3" type="ORF">DFJ69_4703</name>
</gene>
<evidence type="ECO:0000313" key="3">
    <source>
        <dbReference type="EMBL" id="REE99196.1"/>
    </source>
</evidence>
<dbReference type="Pfam" id="PF14530">
    <property type="entry name" value="DUF4439"/>
    <property type="match status" value="1"/>
</dbReference>
<feature type="region of interest" description="Disordered" evidence="1">
    <location>
        <begin position="126"/>
        <end position="151"/>
    </location>
</feature>
<dbReference type="EMBL" id="QTTT01000001">
    <property type="protein sequence ID" value="REE99196.1"/>
    <property type="molecule type" value="Genomic_DNA"/>
</dbReference>
<organism evidence="3 4">
    <name type="scientific">Thermomonospora umbrina</name>
    <dbReference type="NCBI Taxonomy" id="111806"/>
    <lineage>
        <taxon>Bacteria</taxon>
        <taxon>Bacillati</taxon>
        <taxon>Actinomycetota</taxon>
        <taxon>Actinomycetes</taxon>
        <taxon>Streptosporangiales</taxon>
        <taxon>Thermomonosporaceae</taxon>
        <taxon>Thermomonospora</taxon>
    </lineage>
</organism>
<dbReference type="Proteomes" id="UP000256661">
    <property type="component" value="Unassembled WGS sequence"/>
</dbReference>
<dbReference type="RefSeq" id="WP_116026833.1">
    <property type="nucleotide sequence ID" value="NZ_QTTT01000001.1"/>
</dbReference>
<feature type="domain" description="DUF4439" evidence="2">
    <location>
        <begin position="7"/>
        <end position="142"/>
    </location>
</feature>
<comment type="caution">
    <text evidence="3">The sequence shown here is derived from an EMBL/GenBank/DDBJ whole genome shotgun (WGS) entry which is preliminary data.</text>
</comment>
<dbReference type="OrthoDB" id="3855078at2"/>